<feature type="compositionally biased region" description="Basic residues" evidence="1">
    <location>
        <begin position="134"/>
        <end position="143"/>
    </location>
</feature>
<name>A0A217EYV6_9SPHN</name>
<accession>A0A217EYV6</accession>
<evidence type="ECO:0000256" key="1">
    <source>
        <dbReference type="SAM" id="MobiDB-lite"/>
    </source>
</evidence>
<reference evidence="2 3" key="1">
    <citation type="submission" date="2017-01" db="EMBL/GenBank/DDBJ databases">
        <title>Complete genome sequence of esterase-producing bacterium Croceicoccus marinus E4A9.</title>
        <authorList>
            <person name="Wu Y.-H."/>
            <person name="Cheng H."/>
            <person name="Xu L."/>
            <person name="Huo Y.-Y."/>
            <person name="Wang C.-S."/>
            <person name="Xu X.-W."/>
        </authorList>
    </citation>
    <scope>NUCLEOTIDE SEQUENCE [LARGE SCALE GENOMIC DNA]</scope>
    <source>
        <strain evidence="2 3">E4A9</strain>
        <plasmid evidence="3">Plasmid pcme4a9ii</plasmid>
    </source>
</reference>
<feature type="compositionally biased region" description="Acidic residues" evidence="1">
    <location>
        <begin position="225"/>
        <end position="235"/>
    </location>
</feature>
<proteinExistence type="predicted"/>
<keyword evidence="2" id="KW-0614">Plasmid</keyword>
<evidence type="ECO:0000313" key="3">
    <source>
        <dbReference type="Proteomes" id="UP000195807"/>
    </source>
</evidence>
<dbReference type="EMBL" id="CP019604">
    <property type="protein sequence ID" value="ARU18315.1"/>
    <property type="molecule type" value="Genomic_DNA"/>
</dbReference>
<gene>
    <name evidence="2" type="ORF">A9D14_18345</name>
</gene>
<dbReference type="AlphaFoldDB" id="A0A217EYV6"/>
<feature type="region of interest" description="Disordered" evidence="1">
    <location>
        <begin position="119"/>
        <end position="235"/>
    </location>
</feature>
<sequence>MMKPKLDEIARCLLARVTEYELEKAEYRQRYNELETKALQQRNTKEAACEAYQARQAKKHPDLMSTSTKASKRAAERRLQKAQNKAWIAMVDDWKCRLIAEIAAEEVAVFAEIEGIARGPSDATTLSPDDKPKARAKKSKPKIRPSQSVPPDAVAEGAETPDTQPSKSSVPEDLTFEERRSEAPSSANEKPTDAGSNVWPHGQSASSARGSNEQEILPPLSGENEQSDIEQEDLF</sequence>
<organism evidence="2 3">
    <name type="scientific">Croceicoccus marinus</name>
    <dbReference type="NCBI Taxonomy" id="450378"/>
    <lineage>
        <taxon>Bacteria</taxon>
        <taxon>Pseudomonadati</taxon>
        <taxon>Pseudomonadota</taxon>
        <taxon>Alphaproteobacteria</taxon>
        <taxon>Sphingomonadales</taxon>
        <taxon>Erythrobacteraceae</taxon>
        <taxon>Croceicoccus</taxon>
    </lineage>
</organism>
<dbReference type="RefSeq" id="WP_066850835.1">
    <property type="nucleotide sequence ID" value="NZ_CP019604.1"/>
</dbReference>
<keyword evidence="3" id="KW-1185">Reference proteome</keyword>
<dbReference type="KEGG" id="cman:A9D14_18345"/>
<feature type="region of interest" description="Disordered" evidence="1">
    <location>
        <begin position="50"/>
        <end position="77"/>
    </location>
</feature>
<feature type="compositionally biased region" description="Polar residues" evidence="1">
    <location>
        <begin position="203"/>
        <end position="214"/>
    </location>
</feature>
<dbReference type="Proteomes" id="UP000195807">
    <property type="component" value="Plasmid pCME4A9II"/>
</dbReference>
<protein>
    <submittedName>
        <fullName evidence="2">Uncharacterized protein</fullName>
    </submittedName>
</protein>
<evidence type="ECO:0000313" key="2">
    <source>
        <dbReference type="EMBL" id="ARU18315.1"/>
    </source>
</evidence>
<geneLocation type="plasmid" evidence="3">
    <name>pcme4a9ii</name>
</geneLocation>
<dbReference type="STRING" id="450378.GCA_001661675_03684"/>
<dbReference type="OrthoDB" id="9875360at2"/>